<gene>
    <name evidence="1" type="ORF">A8806_12251</name>
</gene>
<dbReference type="Proteomes" id="UP000245845">
    <property type="component" value="Unassembled WGS sequence"/>
</dbReference>
<accession>A0A2Y9BM33</accession>
<comment type="caution">
    <text evidence="1">The sequence shown here is derived from an EMBL/GenBank/DDBJ whole genome shotgun (WGS) entry which is preliminary data.</text>
</comment>
<dbReference type="AlphaFoldDB" id="A0A2Y9BM33"/>
<keyword evidence="2" id="KW-1185">Reference proteome</keyword>
<proteinExistence type="predicted"/>
<dbReference type="RefSeq" id="WP_109733830.1">
    <property type="nucleotide sequence ID" value="NZ_BAAACK010000012.1"/>
</dbReference>
<name>A0A2Y9BM33_9FIRM</name>
<reference evidence="1 2" key="1">
    <citation type="submission" date="2018-05" db="EMBL/GenBank/DDBJ databases">
        <title>The Hungate 1000. A catalogue of reference genomes from the rumen microbiome.</title>
        <authorList>
            <person name="Kelly W."/>
        </authorList>
    </citation>
    <scope>NUCLEOTIDE SEQUENCE [LARGE SCALE GENOMIC DNA]</scope>
    <source>
        <strain evidence="1 2">NLAE-zl-C242</strain>
    </source>
</reference>
<dbReference type="EMBL" id="QGDL01000022">
    <property type="protein sequence ID" value="PWJ20666.1"/>
    <property type="molecule type" value="Genomic_DNA"/>
</dbReference>
<protein>
    <submittedName>
        <fullName evidence="1">Uncharacterized protein</fullName>
    </submittedName>
</protein>
<evidence type="ECO:0000313" key="1">
    <source>
        <dbReference type="EMBL" id="PWJ20666.1"/>
    </source>
</evidence>
<evidence type="ECO:0000313" key="2">
    <source>
        <dbReference type="Proteomes" id="UP000245845"/>
    </source>
</evidence>
<sequence length="97" mass="11381">METGDFHEKLKAAFDTIGEPTIYEILKDDIQYQKNSKREAELEEAYMAMRDTLTKEQDKIIHDLLDCRDAMNVDYSAVAYLAGMRDVIRILRYMKLL</sequence>
<organism evidence="1 2">
    <name type="scientific">Faecalicatena orotica</name>
    <dbReference type="NCBI Taxonomy" id="1544"/>
    <lineage>
        <taxon>Bacteria</taxon>
        <taxon>Bacillati</taxon>
        <taxon>Bacillota</taxon>
        <taxon>Clostridia</taxon>
        <taxon>Lachnospirales</taxon>
        <taxon>Lachnospiraceae</taxon>
        <taxon>Faecalicatena</taxon>
    </lineage>
</organism>